<reference evidence="4 5" key="1">
    <citation type="submission" date="2018-04" db="EMBL/GenBank/DDBJ databases">
        <title>Complete genome sequence of the nitrogen-fixing bacterium Azospirillum humicireducens type strain SgZ-5.</title>
        <authorList>
            <person name="Yu Z."/>
        </authorList>
    </citation>
    <scope>NUCLEOTIDE SEQUENCE [LARGE SCALE GENOMIC DNA]</scope>
    <source>
        <strain evidence="4 5">SgZ-5</strain>
        <plasmid evidence="4 5">pYZ6</plasmid>
    </source>
</reference>
<name>A0A2R4VXS2_9PROT</name>
<accession>A0A2R4VXS2</accession>
<geneLocation type="plasmid" evidence="4 5">
    <name>pYZ6</name>
</geneLocation>
<feature type="domain" description="SUF system FeS cluster assembly SufBD N-terminal" evidence="3">
    <location>
        <begin position="151"/>
        <end position="215"/>
    </location>
</feature>
<dbReference type="NCBIfam" id="TIGR01980">
    <property type="entry name" value="sufB"/>
    <property type="match status" value="1"/>
</dbReference>
<dbReference type="Proteomes" id="UP000077405">
    <property type="component" value="Plasmid pYZ6"/>
</dbReference>
<dbReference type="InterPro" id="IPR037284">
    <property type="entry name" value="SUF_FeS_clus_asmbl_SufBD_sf"/>
</dbReference>
<dbReference type="InterPro" id="IPR055346">
    <property type="entry name" value="Fe-S_cluster_assembly_SufBD"/>
</dbReference>
<dbReference type="RefSeq" id="WP_108549460.1">
    <property type="nucleotide sequence ID" value="NZ_CP028907.1"/>
</dbReference>
<evidence type="ECO:0000313" key="4">
    <source>
        <dbReference type="EMBL" id="AWB09219.1"/>
    </source>
</evidence>
<dbReference type="SUPFAM" id="SSF101960">
    <property type="entry name" value="Stabilizer of iron transporter SufD"/>
    <property type="match status" value="1"/>
</dbReference>
<dbReference type="EMBL" id="CP028907">
    <property type="protein sequence ID" value="AWB09219.1"/>
    <property type="molecule type" value="Genomic_DNA"/>
</dbReference>
<comment type="similarity">
    <text evidence="1">Belongs to the iron-sulfur cluster assembly SufBD family.</text>
</comment>
<feature type="domain" description="SUF system FeS cluster assembly SufBD core" evidence="2">
    <location>
        <begin position="223"/>
        <end position="465"/>
    </location>
</feature>
<dbReference type="KEGG" id="ahu:A6A40_30175"/>
<dbReference type="Pfam" id="PF01458">
    <property type="entry name" value="SUFBD_core"/>
    <property type="match status" value="1"/>
</dbReference>
<evidence type="ECO:0000259" key="3">
    <source>
        <dbReference type="Pfam" id="PF19295"/>
    </source>
</evidence>
<dbReference type="InterPro" id="IPR000825">
    <property type="entry name" value="SUF_FeS_clus_asmbl_SufBD_core"/>
</dbReference>
<dbReference type="InterPro" id="IPR045595">
    <property type="entry name" value="SufBD_N"/>
</dbReference>
<dbReference type="GO" id="GO:0016226">
    <property type="term" value="P:iron-sulfur cluster assembly"/>
    <property type="evidence" value="ECO:0007669"/>
    <property type="project" value="InterPro"/>
</dbReference>
<organism evidence="4 5">
    <name type="scientific">Azospirillum humicireducens</name>
    <dbReference type="NCBI Taxonomy" id="1226968"/>
    <lineage>
        <taxon>Bacteria</taxon>
        <taxon>Pseudomonadati</taxon>
        <taxon>Pseudomonadota</taxon>
        <taxon>Alphaproteobacteria</taxon>
        <taxon>Rhodospirillales</taxon>
        <taxon>Azospirillaceae</taxon>
        <taxon>Azospirillum</taxon>
    </lineage>
</organism>
<evidence type="ECO:0000259" key="2">
    <source>
        <dbReference type="Pfam" id="PF01458"/>
    </source>
</evidence>
<keyword evidence="5" id="KW-1185">Reference proteome</keyword>
<evidence type="ECO:0000256" key="1">
    <source>
        <dbReference type="ARBA" id="ARBA00043967"/>
    </source>
</evidence>
<protein>
    <submittedName>
        <fullName evidence="4">Fe-S cluster assembly protein SufB</fullName>
    </submittedName>
</protein>
<dbReference type="InterPro" id="IPR010231">
    <property type="entry name" value="SUF_FeS_clus_asmbl_SufB"/>
</dbReference>
<dbReference type="NCBIfam" id="NF008773">
    <property type="entry name" value="PRK11814.1"/>
    <property type="match status" value="1"/>
</dbReference>
<dbReference type="PANTHER" id="PTHR30508">
    <property type="entry name" value="FES CLUSTER ASSEMBLY PROTEIN SUF"/>
    <property type="match status" value="1"/>
</dbReference>
<gene>
    <name evidence="4" type="ORF">A6A40_30175</name>
</gene>
<dbReference type="Pfam" id="PF19295">
    <property type="entry name" value="SufBD_N"/>
    <property type="match status" value="1"/>
</dbReference>
<sequence>MAAQPETVEQVRAVTEQKYKYGFTTDIESDVAPKGLNEDIVRFISAKKEEPEWLLEWRLKAFRVWQTMEEPQWAAVSFPPIDYQDAHYYAAPKKKAGPKSLDEVDPELLKTYEKLGIPLREQEILAGVEGSEGKSPAIAVDAVFDSVSVATTFKAKLEEMGIIFCAISEAVQKHPELVKKYLGSVVPYTDNYYATLNCAVFTDGSFVYIPKGVRCPMELSTYFRINQANTGQFERTLIIADEGSYVSYLEGCTAPKRDENQLHAAVVELVAMDDATIKYSTVQNWYPGNEEGVGGIYNFVTKRGACRGRNSKISWTQVETGSAITWKYPSCILQGDNSVGEFYSVAITNNFQQADTGTKMIHIGKNTRSTIVSKGISAGKAQQTYRGLVKILPRAEGARNHTQCDSLLIGDKCGAHTVPYIESRNRSARIEHEATTAKISEDQLFYCRQRGISEEDAVSLIVNGFCKEVLKELPMEFAVEAQKLVGISLEGSVG</sequence>
<proteinExistence type="inferred from homology"/>
<evidence type="ECO:0000313" key="5">
    <source>
        <dbReference type="Proteomes" id="UP000077405"/>
    </source>
</evidence>
<keyword evidence="4" id="KW-0614">Plasmid</keyword>
<dbReference type="PANTHER" id="PTHR30508:SF1">
    <property type="entry name" value="UPF0051 PROTEIN ABCI8, CHLOROPLASTIC-RELATED"/>
    <property type="match status" value="1"/>
</dbReference>
<dbReference type="AlphaFoldDB" id="A0A2R4VXS2"/>
<dbReference type="OrthoDB" id="9803529at2"/>